<dbReference type="AlphaFoldDB" id="A0A212DBT4"/>
<reference evidence="2 3" key="1">
    <citation type="journal article" date="2018" name="Mol. Genet. Genomics">
        <title>The red deer Cervus elaphus genome CerEla1.0: sequencing, annotating, genes, and chromosomes.</title>
        <authorList>
            <person name="Bana N.A."/>
            <person name="Nyiri A."/>
            <person name="Nagy J."/>
            <person name="Frank K."/>
            <person name="Nagy T."/>
            <person name="Steger V."/>
            <person name="Schiller M."/>
            <person name="Lakatos P."/>
            <person name="Sugar L."/>
            <person name="Horn P."/>
            <person name="Barta E."/>
            <person name="Orosz L."/>
        </authorList>
    </citation>
    <scope>NUCLEOTIDE SEQUENCE [LARGE SCALE GENOMIC DNA]</scope>
    <source>
        <strain evidence="2">Hungarian</strain>
    </source>
</reference>
<gene>
    <name evidence="2" type="ORF">Celaphus_00003998</name>
</gene>
<organism evidence="2 3">
    <name type="scientific">Cervus elaphus hippelaphus</name>
    <name type="common">European red deer</name>
    <dbReference type="NCBI Taxonomy" id="46360"/>
    <lineage>
        <taxon>Eukaryota</taxon>
        <taxon>Metazoa</taxon>
        <taxon>Chordata</taxon>
        <taxon>Craniata</taxon>
        <taxon>Vertebrata</taxon>
        <taxon>Euteleostomi</taxon>
        <taxon>Mammalia</taxon>
        <taxon>Eutheria</taxon>
        <taxon>Laurasiatheria</taxon>
        <taxon>Artiodactyla</taxon>
        <taxon>Ruminantia</taxon>
        <taxon>Pecora</taxon>
        <taxon>Cervidae</taxon>
        <taxon>Cervinae</taxon>
        <taxon>Cervus</taxon>
    </lineage>
</organism>
<dbReference type="Proteomes" id="UP000242450">
    <property type="component" value="Chromosome 4"/>
</dbReference>
<protein>
    <submittedName>
        <fullName evidence="2">Uncharacterized protein</fullName>
    </submittedName>
</protein>
<feature type="region of interest" description="Disordered" evidence="1">
    <location>
        <begin position="1"/>
        <end position="67"/>
    </location>
</feature>
<name>A0A212DBT4_CEREH</name>
<proteinExistence type="predicted"/>
<evidence type="ECO:0000313" key="2">
    <source>
        <dbReference type="EMBL" id="OWK15703.1"/>
    </source>
</evidence>
<accession>A0A212DBT4</accession>
<evidence type="ECO:0000256" key="1">
    <source>
        <dbReference type="SAM" id="MobiDB-lite"/>
    </source>
</evidence>
<dbReference type="EMBL" id="MKHE01000004">
    <property type="protein sequence ID" value="OWK15703.1"/>
    <property type="molecule type" value="Genomic_DNA"/>
</dbReference>
<sequence length="67" mass="6851">MDPSPPGHRSPRRWRPNASLVSTATAAHAHSGGPERRNAGGGSSNGHAPSAGAGHVGARPGELLRRR</sequence>
<keyword evidence="3" id="KW-1185">Reference proteome</keyword>
<comment type="caution">
    <text evidence="2">The sequence shown here is derived from an EMBL/GenBank/DDBJ whole genome shotgun (WGS) entry which is preliminary data.</text>
</comment>
<evidence type="ECO:0000313" key="3">
    <source>
        <dbReference type="Proteomes" id="UP000242450"/>
    </source>
</evidence>